<protein>
    <submittedName>
        <fullName evidence="1">Uncharacterized protein</fullName>
    </submittedName>
</protein>
<name>A0A059T5N6_9CAUD</name>
<gene>
    <name evidence="1" type="ORF">LP064_181</name>
</gene>
<proteinExistence type="predicted"/>
<evidence type="ECO:0000313" key="1">
    <source>
        <dbReference type="EMBL" id="AHL19203.1"/>
    </source>
</evidence>
<dbReference type="EMBL" id="KJ094029">
    <property type="protein sequence ID" value="AHL19203.1"/>
    <property type="molecule type" value="Genomic_DNA"/>
</dbReference>
<keyword evidence="2" id="KW-1185">Reference proteome</keyword>
<accession>A0A059T5N6</accession>
<reference evidence="1 2" key="1">
    <citation type="journal article" date="2014" name="Appl. Environ. Microbiol.">
        <title>Comparative genomic and morphological analysis of Listeria phages isolated from farm environments.</title>
        <authorList>
            <person name="Denes T."/>
            <person name="Vongkamjan K."/>
            <person name="Ackermann H.W."/>
            <person name="Moreno Switt A.I."/>
            <person name="Wiedmann M."/>
            <person name="den Bakker H.C."/>
        </authorList>
    </citation>
    <scope>NUCLEOTIDE SEQUENCE [LARGE SCALE GENOMIC DNA]</scope>
</reference>
<organism evidence="1 2">
    <name type="scientific">Listeria phage LP-064</name>
    <dbReference type="NCBI Taxonomy" id="1458853"/>
    <lineage>
        <taxon>Viruses</taxon>
        <taxon>Duplodnaviria</taxon>
        <taxon>Heunggongvirae</taxon>
        <taxon>Uroviricota</taxon>
        <taxon>Caudoviricetes</taxon>
        <taxon>Herelleviridae</taxon>
        <taxon>Jasinskavirinae</taxon>
        <taxon>Pecentumvirus</taxon>
        <taxon>Pecentumvirus LP064</taxon>
    </lineage>
</organism>
<sequence length="155" mass="17853">MEIVVPEGYTKISMTKFDNLEDKLLALLTGETLLVRGLEKSTNADVLVKLDDRKYPVTQISYEISITDNVFRERYWTIYDISINALSLYDVFLFEEDNPAHELKIQVSDNVQYTSIGGVKDTAKVIAIYKDEEKNLFCELSREDTLYPLVELTKI</sequence>
<dbReference type="Proteomes" id="UP000026994">
    <property type="component" value="Segment"/>
</dbReference>
<evidence type="ECO:0000313" key="2">
    <source>
        <dbReference type="Proteomes" id="UP000026994"/>
    </source>
</evidence>